<dbReference type="Gene3D" id="3.30.540.10">
    <property type="entry name" value="Fructose-1,6-Bisphosphatase, subunit A, domain 1"/>
    <property type="match status" value="1"/>
</dbReference>
<dbReference type="Proteomes" id="UP001157974">
    <property type="component" value="Unassembled WGS sequence"/>
</dbReference>
<comment type="cofactor">
    <cofactor evidence="1 6">
        <name>Mg(2+)</name>
        <dbReference type="ChEBI" id="CHEBI:18420"/>
    </cofactor>
</comment>
<dbReference type="PANTHER" id="PTHR43200:SF4">
    <property type="entry name" value="PAP-SPECIFIC PHOSPHATASE, MITOCHONDRIAL-RELATED"/>
    <property type="match status" value="1"/>
</dbReference>
<feature type="binding site" evidence="6">
    <location>
        <position position="192"/>
    </location>
    <ligand>
        <name>Mg(2+)</name>
        <dbReference type="ChEBI" id="CHEBI:18420"/>
        <label>1</label>
        <note>catalytic</note>
    </ligand>
</feature>
<evidence type="ECO:0000313" key="8">
    <source>
        <dbReference type="Proteomes" id="UP001157974"/>
    </source>
</evidence>
<keyword evidence="3 6" id="KW-0479">Metal-binding</keyword>
<dbReference type="Gene3D" id="3.40.190.80">
    <property type="match status" value="1"/>
</dbReference>
<evidence type="ECO:0008006" key="9">
    <source>
        <dbReference type="Google" id="ProtNLM"/>
    </source>
</evidence>
<feature type="binding site" evidence="6">
    <location>
        <position position="191"/>
    </location>
    <ligand>
        <name>Mg(2+)</name>
        <dbReference type="ChEBI" id="CHEBI:18420"/>
        <label>1</label>
        <note>catalytic</note>
    </ligand>
</feature>
<dbReference type="EMBL" id="JAMWBK010000002">
    <property type="protein sequence ID" value="KAJ8908130.1"/>
    <property type="molecule type" value="Genomic_DNA"/>
</dbReference>
<feature type="binding site" evidence="6">
    <location>
        <position position="330"/>
    </location>
    <ligand>
        <name>Mg(2+)</name>
        <dbReference type="ChEBI" id="CHEBI:18420"/>
        <label>1</label>
        <note>catalytic</note>
    </ligand>
</feature>
<organism evidence="7 8">
    <name type="scientific">Rhodosorus marinus</name>
    <dbReference type="NCBI Taxonomy" id="101924"/>
    <lineage>
        <taxon>Eukaryota</taxon>
        <taxon>Rhodophyta</taxon>
        <taxon>Stylonematophyceae</taxon>
        <taxon>Stylonematales</taxon>
        <taxon>Stylonemataceae</taxon>
        <taxon>Rhodosorus</taxon>
    </lineage>
</organism>
<protein>
    <recommendedName>
        <fullName evidence="9">3'(2'),5'-bisphosphate nucleotidase</fullName>
    </recommendedName>
</protein>
<feature type="binding site" evidence="6">
    <location>
        <position position="189"/>
    </location>
    <ligand>
        <name>Mg(2+)</name>
        <dbReference type="ChEBI" id="CHEBI:18420"/>
        <label>1</label>
        <note>catalytic</note>
    </ligand>
</feature>
<dbReference type="GO" id="GO:0000103">
    <property type="term" value="P:sulfate assimilation"/>
    <property type="evidence" value="ECO:0007669"/>
    <property type="project" value="TreeGrafter"/>
</dbReference>
<comment type="similarity">
    <text evidence="2">Belongs to the inositol monophosphatase superfamily.</text>
</comment>
<dbReference type="GO" id="GO:0008441">
    <property type="term" value="F:3'(2'),5'-bisphosphate nucleotidase activity"/>
    <property type="evidence" value="ECO:0007669"/>
    <property type="project" value="TreeGrafter"/>
</dbReference>
<evidence type="ECO:0000256" key="1">
    <source>
        <dbReference type="ARBA" id="ARBA00001946"/>
    </source>
</evidence>
<name>A0AAV8UZS6_9RHOD</name>
<comment type="caution">
    <text evidence="7">The sequence shown here is derived from an EMBL/GenBank/DDBJ whole genome shotgun (WGS) entry which is preliminary data.</text>
</comment>
<dbReference type="Pfam" id="PF00459">
    <property type="entry name" value="Inositol_P"/>
    <property type="match status" value="1"/>
</dbReference>
<dbReference type="AlphaFoldDB" id="A0AAV8UZS6"/>
<dbReference type="GO" id="GO:0046872">
    <property type="term" value="F:metal ion binding"/>
    <property type="evidence" value="ECO:0007669"/>
    <property type="project" value="UniProtKB-KW"/>
</dbReference>
<accession>A0AAV8UZS6</accession>
<evidence type="ECO:0000256" key="6">
    <source>
        <dbReference type="PIRSR" id="PIRSR600760-2"/>
    </source>
</evidence>
<keyword evidence="8" id="KW-1185">Reference proteome</keyword>
<dbReference type="InterPro" id="IPR051090">
    <property type="entry name" value="Inositol_monoP_superfamily"/>
</dbReference>
<dbReference type="InterPro" id="IPR000760">
    <property type="entry name" value="Inositol_monophosphatase-like"/>
</dbReference>
<evidence type="ECO:0000313" key="7">
    <source>
        <dbReference type="EMBL" id="KAJ8908130.1"/>
    </source>
</evidence>
<keyword evidence="5 6" id="KW-0460">Magnesium</keyword>
<reference evidence="7 8" key="1">
    <citation type="journal article" date="2023" name="Nat. Commun.">
        <title>Origin of minicircular mitochondrial genomes in red algae.</title>
        <authorList>
            <person name="Lee Y."/>
            <person name="Cho C.H."/>
            <person name="Lee Y.M."/>
            <person name="Park S.I."/>
            <person name="Yang J.H."/>
            <person name="West J.A."/>
            <person name="Bhattacharya D."/>
            <person name="Yoon H.S."/>
        </authorList>
    </citation>
    <scope>NUCLEOTIDE SEQUENCE [LARGE SCALE GENOMIC DNA]</scope>
    <source>
        <strain evidence="7 8">CCMP1338</strain>
        <tissue evidence="7">Whole cell</tissue>
    </source>
</reference>
<evidence type="ECO:0000256" key="2">
    <source>
        <dbReference type="ARBA" id="ARBA00009759"/>
    </source>
</evidence>
<gene>
    <name evidence="7" type="ORF">NDN08_008225</name>
</gene>
<dbReference type="SUPFAM" id="SSF56655">
    <property type="entry name" value="Carbohydrate phosphatase"/>
    <property type="match status" value="1"/>
</dbReference>
<evidence type="ECO:0000256" key="3">
    <source>
        <dbReference type="ARBA" id="ARBA00022723"/>
    </source>
</evidence>
<evidence type="ECO:0000256" key="5">
    <source>
        <dbReference type="ARBA" id="ARBA00022842"/>
    </source>
</evidence>
<proteinExistence type="inferred from homology"/>
<evidence type="ECO:0000256" key="4">
    <source>
        <dbReference type="ARBA" id="ARBA00022801"/>
    </source>
</evidence>
<sequence>MNVTREMRTGGYLASFVVNANVVRRPRKTRTTCQDNDASTDLRSEIEVAVRAVRSACRVCFKVQEDVVECATEKCDATPVTSADLAIQAIVSLELERCFPEVRSVIPSRQKAIGAMYSDRPKTLQDGLIGEEDSSPLHENEHLAARVTGLVSSSEADNRVGSPLKPEDVIHAVDRCTDGGTFERFWVLDPIDGTRGFLAKSGYVVGLALIVQDVCVLSVMGCPAIGSILASVKGRGSILVSLDEPNEEVSSRFDTNPFRKGAKSLTSWTFSGPSIPVMPLLLGPNNPPDRLCCGSLIKYFKVALGHVSAFVQFGIPVEGVSRLQEIKSWDHVAGWLAITETGGSLTDGRGNTLKLDGKDPSRVFILDGLIASSDPSYHDEVREQVLESIIKFSTS</sequence>
<dbReference type="PANTHER" id="PTHR43200">
    <property type="entry name" value="PHOSPHATASE"/>
    <property type="match status" value="1"/>
</dbReference>
<keyword evidence="4" id="KW-0378">Hydrolase</keyword>